<keyword evidence="2" id="KW-0808">Transferase</keyword>
<dbReference type="InterPro" id="IPR029063">
    <property type="entry name" value="SAM-dependent_MTases_sf"/>
</dbReference>
<evidence type="ECO:0000313" key="3">
    <source>
        <dbReference type="Proteomes" id="UP000671913"/>
    </source>
</evidence>
<proteinExistence type="predicted"/>
<evidence type="ECO:0000259" key="1">
    <source>
        <dbReference type="Pfam" id="PF13649"/>
    </source>
</evidence>
<dbReference type="GO" id="GO:0032259">
    <property type="term" value="P:methylation"/>
    <property type="evidence" value="ECO:0007669"/>
    <property type="project" value="UniProtKB-KW"/>
</dbReference>
<evidence type="ECO:0000313" key="2">
    <source>
        <dbReference type="EMBL" id="QSZ28187.1"/>
    </source>
</evidence>
<dbReference type="RefSeq" id="WP_284680928.1">
    <property type="nucleotide sequence ID" value="NZ_CP060096.1"/>
</dbReference>
<dbReference type="Gene3D" id="3.40.50.150">
    <property type="entry name" value="Vaccinia Virus protein VP39"/>
    <property type="match status" value="1"/>
</dbReference>
<gene>
    <name evidence="2" type="ORF">ACETAC_04895</name>
</gene>
<dbReference type="EMBL" id="CP060096">
    <property type="protein sequence ID" value="QSZ28187.1"/>
    <property type="molecule type" value="Genomic_DNA"/>
</dbReference>
<dbReference type="KEGG" id="aaut:ACETAC_04895"/>
<dbReference type="Proteomes" id="UP000671913">
    <property type="component" value="Chromosome"/>
</dbReference>
<dbReference type="SUPFAM" id="SSF53335">
    <property type="entry name" value="S-adenosyl-L-methionine-dependent methyltransferases"/>
    <property type="match status" value="1"/>
</dbReference>
<keyword evidence="2" id="KW-0489">Methyltransferase</keyword>
<dbReference type="PANTHER" id="PTHR43667">
    <property type="entry name" value="CYCLOPROPANE-FATTY-ACYL-PHOSPHOLIPID SYNTHASE"/>
    <property type="match status" value="1"/>
</dbReference>
<organism evidence="2 3">
    <name type="scientific">Aceticella autotrophica</name>
    <dbReference type="NCBI Taxonomy" id="2755338"/>
    <lineage>
        <taxon>Bacteria</taxon>
        <taxon>Bacillati</taxon>
        <taxon>Bacillota</taxon>
        <taxon>Clostridia</taxon>
        <taxon>Thermoanaerobacterales</taxon>
        <taxon>Thermoanaerobacteraceae</taxon>
        <taxon>Aceticella</taxon>
    </lineage>
</organism>
<accession>A0A975AXA1</accession>
<dbReference type="AlphaFoldDB" id="A0A975AXA1"/>
<protein>
    <submittedName>
        <fullName evidence="2">Class I SAM-dependent methyltransferase</fullName>
    </submittedName>
</protein>
<sequence length="296" mass="34369">MESLNKRLCEVDFWQNVWEDAKNSSFNMRKKIRTEKEDIEFWNKFAPSYGKNTSGRGKERLEKVIRLLESEGILSPEAEILDIGCGPGTYAIPFAKRVKSVTAVDGAEEMCRILKENMEKSGLKNINILNRLWGDVDIKKEGLENGFDLVFASMTPAVSDYKALMKMNEASRKYCCLISWAGARFNPARNELWKIIFHEEDKGMANMIIYPFNLLYSLGYYPTMQYLNTGWMQEETIDEAVESLSRTFWRFTEITPEIKDIIYNYVKEKAKDGLFRQETKVRMGIMTWRVDEGGKI</sequence>
<name>A0A975AXA1_9THEO</name>
<dbReference type="PANTHER" id="PTHR43667:SF2">
    <property type="entry name" value="FATTY ACID C-METHYL TRANSFERASE"/>
    <property type="match status" value="1"/>
</dbReference>
<dbReference type="InterPro" id="IPR050723">
    <property type="entry name" value="CFA/CMAS"/>
</dbReference>
<dbReference type="InterPro" id="IPR041698">
    <property type="entry name" value="Methyltransf_25"/>
</dbReference>
<feature type="domain" description="Methyltransferase" evidence="1">
    <location>
        <begin position="80"/>
        <end position="159"/>
    </location>
</feature>
<dbReference type="CDD" id="cd02440">
    <property type="entry name" value="AdoMet_MTases"/>
    <property type="match status" value="1"/>
</dbReference>
<reference evidence="2" key="1">
    <citation type="submission" date="2020-08" db="EMBL/GenBank/DDBJ databases">
        <title>Genomic insights into the carbon and energy metabolism of the first obligate autotrophic acetogenic bacterium Aceticella autotrophica gen. nov., sp. nov.</title>
        <authorList>
            <person name="Toshchakov S.V."/>
            <person name="Elcheninov A.G."/>
            <person name="Kublanov I.V."/>
            <person name="Frolov E.N."/>
            <person name="Lebedinsky A.V."/>
        </authorList>
    </citation>
    <scope>NUCLEOTIDE SEQUENCE</scope>
    <source>
        <strain evidence="2">3443-3Ac</strain>
    </source>
</reference>
<keyword evidence="3" id="KW-1185">Reference proteome</keyword>
<dbReference type="GO" id="GO:0008168">
    <property type="term" value="F:methyltransferase activity"/>
    <property type="evidence" value="ECO:0007669"/>
    <property type="project" value="UniProtKB-KW"/>
</dbReference>
<dbReference type="Pfam" id="PF13649">
    <property type="entry name" value="Methyltransf_25"/>
    <property type="match status" value="1"/>
</dbReference>